<reference evidence="17" key="2">
    <citation type="submission" date="2025-09" db="UniProtKB">
        <authorList>
            <consortium name="Ensembl"/>
        </authorList>
    </citation>
    <scope>IDENTIFICATION</scope>
</reference>
<keyword evidence="10" id="KW-0007">Acetylation</keyword>
<keyword evidence="11" id="KW-0234">DNA repair</keyword>
<dbReference type="CDD" id="cd17744">
    <property type="entry name" value="BRCT_MDC1_rpt1"/>
    <property type="match status" value="1"/>
</dbReference>
<evidence type="ECO:0000313" key="17">
    <source>
        <dbReference type="Ensembl" id="ENSLLEP00000040417.1"/>
    </source>
</evidence>
<evidence type="ECO:0000256" key="11">
    <source>
        <dbReference type="ARBA" id="ARBA00023204"/>
    </source>
</evidence>
<proteinExistence type="predicted"/>
<keyword evidence="12" id="KW-0539">Nucleus</keyword>
<feature type="compositionally biased region" description="Basic and acidic residues" evidence="14">
    <location>
        <begin position="219"/>
        <end position="239"/>
    </location>
</feature>
<feature type="compositionally biased region" description="Basic and acidic residues" evidence="14">
    <location>
        <begin position="1074"/>
        <end position="1093"/>
    </location>
</feature>
<dbReference type="Pfam" id="PF00498">
    <property type="entry name" value="FHA"/>
    <property type="match status" value="1"/>
</dbReference>
<reference evidence="17" key="1">
    <citation type="submission" date="2025-08" db="UniProtKB">
        <authorList>
            <consortium name="Ensembl"/>
        </authorList>
    </citation>
    <scope>IDENTIFICATION</scope>
</reference>
<dbReference type="GO" id="GO:0006281">
    <property type="term" value="P:DNA repair"/>
    <property type="evidence" value="ECO:0007669"/>
    <property type="project" value="UniProtKB-KW"/>
</dbReference>
<feature type="compositionally biased region" description="Basic and acidic residues" evidence="14">
    <location>
        <begin position="782"/>
        <end position="794"/>
    </location>
</feature>
<feature type="compositionally biased region" description="Basic and acidic residues" evidence="14">
    <location>
        <begin position="1432"/>
        <end position="1451"/>
    </location>
</feature>
<evidence type="ECO:0000313" key="18">
    <source>
        <dbReference type="Proteomes" id="UP000694569"/>
    </source>
</evidence>
<dbReference type="PROSITE" id="PS50172">
    <property type="entry name" value="BRCT"/>
    <property type="match status" value="1"/>
</dbReference>
<feature type="compositionally biased region" description="Basic and acidic residues" evidence="14">
    <location>
        <begin position="1837"/>
        <end position="1857"/>
    </location>
</feature>
<feature type="compositionally biased region" description="Low complexity" evidence="14">
    <location>
        <begin position="288"/>
        <end position="298"/>
    </location>
</feature>
<keyword evidence="13" id="KW-0131">Cell cycle</keyword>
<feature type="compositionally biased region" description="Polar residues" evidence="14">
    <location>
        <begin position="1040"/>
        <end position="1053"/>
    </location>
</feature>
<dbReference type="GeneTree" id="ENSGT00940000161757"/>
<keyword evidence="9" id="KW-0832">Ubl conjugation</keyword>
<dbReference type="GO" id="GO:0005634">
    <property type="term" value="C:nucleus"/>
    <property type="evidence" value="ECO:0007669"/>
    <property type="project" value="UniProtKB-SubCell"/>
</dbReference>
<feature type="compositionally biased region" description="Basic and acidic residues" evidence="14">
    <location>
        <begin position="1237"/>
        <end position="1254"/>
    </location>
</feature>
<feature type="region of interest" description="Disordered" evidence="14">
    <location>
        <begin position="929"/>
        <end position="959"/>
    </location>
</feature>
<evidence type="ECO:0000256" key="9">
    <source>
        <dbReference type="ARBA" id="ARBA00022843"/>
    </source>
</evidence>
<evidence type="ECO:0000256" key="14">
    <source>
        <dbReference type="SAM" id="MobiDB-lite"/>
    </source>
</evidence>
<dbReference type="Pfam" id="PF16589">
    <property type="entry name" value="BRCT_2"/>
    <property type="match status" value="1"/>
</dbReference>
<feature type="compositionally biased region" description="Basic and acidic residues" evidence="14">
    <location>
        <begin position="1404"/>
        <end position="1419"/>
    </location>
</feature>
<feature type="compositionally biased region" description="Basic and acidic residues" evidence="14">
    <location>
        <begin position="299"/>
        <end position="308"/>
    </location>
</feature>
<feature type="domain" description="BRCT" evidence="16">
    <location>
        <begin position="2114"/>
        <end position="2192"/>
    </location>
</feature>
<keyword evidence="6" id="KW-0597">Phosphoprotein</keyword>
<keyword evidence="18" id="KW-1185">Reference proteome</keyword>
<dbReference type="InterPro" id="IPR000253">
    <property type="entry name" value="FHA_dom"/>
</dbReference>
<feature type="compositionally biased region" description="Basic and acidic residues" evidence="14">
    <location>
        <begin position="1137"/>
        <end position="1157"/>
    </location>
</feature>
<dbReference type="CDD" id="cd18441">
    <property type="entry name" value="BRCT_MDC1_rpt2"/>
    <property type="match status" value="1"/>
</dbReference>
<dbReference type="Gene3D" id="3.40.50.10190">
    <property type="entry name" value="BRCT domain"/>
    <property type="match status" value="2"/>
</dbReference>
<evidence type="ECO:0000256" key="2">
    <source>
        <dbReference type="ARBA" id="ARBA00004286"/>
    </source>
</evidence>
<evidence type="ECO:0000256" key="12">
    <source>
        <dbReference type="ARBA" id="ARBA00023242"/>
    </source>
</evidence>
<dbReference type="PANTHER" id="PTHR23196:SF34">
    <property type="entry name" value="MEDIATOR OF DNA DAMAGE CHECKPOINT PROTEIN 1"/>
    <property type="match status" value="1"/>
</dbReference>
<dbReference type="PROSITE" id="PS50006">
    <property type="entry name" value="FHA_DOMAIN"/>
    <property type="match status" value="1"/>
</dbReference>
<feature type="compositionally biased region" description="Acidic residues" evidence="14">
    <location>
        <begin position="931"/>
        <end position="942"/>
    </location>
</feature>
<feature type="compositionally biased region" description="Basic and acidic residues" evidence="14">
    <location>
        <begin position="1369"/>
        <end position="1389"/>
    </location>
</feature>
<keyword evidence="4" id="KW-0158">Chromosome</keyword>
<dbReference type="CDD" id="cd22665">
    <property type="entry name" value="FHA_MDC1"/>
    <property type="match status" value="1"/>
</dbReference>
<keyword evidence="7" id="KW-0677">Repeat</keyword>
<dbReference type="SUPFAM" id="SSF49879">
    <property type="entry name" value="SMAD/FHA domain"/>
    <property type="match status" value="1"/>
</dbReference>
<feature type="compositionally biased region" description="Basic and acidic residues" evidence="14">
    <location>
        <begin position="1933"/>
        <end position="1943"/>
    </location>
</feature>
<feature type="compositionally biased region" description="Basic and acidic residues" evidence="14">
    <location>
        <begin position="1172"/>
        <end position="1184"/>
    </location>
</feature>
<feature type="compositionally biased region" description="Polar residues" evidence="14">
    <location>
        <begin position="1679"/>
        <end position="1695"/>
    </location>
</feature>
<keyword evidence="5" id="KW-1017">Isopeptide bond</keyword>
<organism evidence="17 18">
    <name type="scientific">Leptobrachium leishanense</name>
    <name type="common">Leishan spiny toad</name>
    <dbReference type="NCBI Taxonomy" id="445787"/>
    <lineage>
        <taxon>Eukaryota</taxon>
        <taxon>Metazoa</taxon>
        <taxon>Chordata</taxon>
        <taxon>Craniata</taxon>
        <taxon>Vertebrata</taxon>
        <taxon>Euteleostomi</taxon>
        <taxon>Amphibia</taxon>
        <taxon>Batrachia</taxon>
        <taxon>Anura</taxon>
        <taxon>Pelobatoidea</taxon>
        <taxon>Megophryidae</taxon>
        <taxon>Leptobrachium</taxon>
    </lineage>
</organism>
<feature type="region of interest" description="Disordered" evidence="14">
    <location>
        <begin position="1030"/>
        <end position="2101"/>
    </location>
</feature>
<accession>A0A8C5WIG3</accession>
<dbReference type="OrthoDB" id="552194at2759"/>
<dbReference type="GO" id="GO:0005694">
    <property type="term" value="C:chromosome"/>
    <property type="evidence" value="ECO:0007669"/>
    <property type="project" value="UniProtKB-SubCell"/>
</dbReference>
<evidence type="ECO:0000259" key="16">
    <source>
        <dbReference type="PROSITE" id="PS50172"/>
    </source>
</evidence>
<dbReference type="InterPro" id="IPR036420">
    <property type="entry name" value="BRCT_dom_sf"/>
</dbReference>
<protein>
    <recommendedName>
        <fullName evidence="3">Mediator of DNA damage checkpoint protein 1</fullName>
    </recommendedName>
</protein>
<dbReference type="SMART" id="SM00240">
    <property type="entry name" value="FHA"/>
    <property type="match status" value="1"/>
</dbReference>
<feature type="compositionally biased region" description="Basic residues" evidence="14">
    <location>
        <begin position="2030"/>
        <end position="2041"/>
    </location>
</feature>
<feature type="compositionally biased region" description="Basic and acidic residues" evidence="14">
    <location>
        <begin position="460"/>
        <end position="492"/>
    </location>
</feature>
<evidence type="ECO:0000256" key="10">
    <source>
        <dbReference type="ARBA" id="ARBA00022990"/>
    </source>
</evidence>
<feature type="domain" description="FHA" evidence="15">
    <location>
        <begin position="80"/>
        <end position="129"/>
    </location>
</feature>
<feature type="compositionally biased region" description="Acidic residues" evidence="14">
    <location>
        <begin position="573"/>
        <end position="584"/>
    </location>
</feature>
<dbReference type="Proteomes" id="UP000694569">
    <property type="component" value="Unplaced"/>
</dbReference>
<feature type="compositionally biased region" description="Acidic residues" evidence="14">
    <location>
        <begin position="1158"/>
        <end position="1171"/>
    </location>
</feature>
<evidence type="ECO:0000256" key="6">
    <source>
        <dbReference type="ARBA" id="ARBA00022553"/>
    </source>
</evidence>
<evidence type="ECO:0000259" key="15">
    <source>
        <dbReference type="PROSITE" id="PS50006"/>
    </source>
</evidence>
<feature type="compositionally biased region" description="Basic and acidic residues" evidence="14">
    <location>
        <begin position="1196"/>
        <end position="1216"/>
    </location>
</feature>
<evidence type="ECO:0000256" key="3">
    <source>
        <dbReference type="ARBA" id="ARBA00015014"/>
    </source>
</evidence>
<feature type="compositionally biased region" description="Basic and acidic residues" evidence="14">
    <location>
        <begin position="1914"/>
        <end position="1923"/>
    </location>
</feature>
<dbReference type="InterPro" id="IPR001357">
    <property type="entry name" value="BRCT_dom"/>
</dbReference>
<dbReference type="Pfam" id="PF16770">
    <property type="entry name" value="RTT107_BRCT_5"/>
    <property type="match status" value="1"/>
</dbReference>
<evidence type="ECO:0000256" key="8">
    <source>
        <dbReference type="ARBA" id="ARBA00022763"/>
    </source>
</evidence>
<sequence length="2318" mass="248764">MPIVAYHRAPLYPACEQFHTNRLQEQQIRPEVRMDLTQRLISDDEEEDAPLDKNKPLALLHVFKGTYGPAQDFNLYPGQNIIGRHASCHITLPSQSVSKKHAVLDVRPNCHILYDCGSLNKTRRGKVALPPNVRFALNSGDFLHFADVACRYTIFTDPVKEPEKEKPAVQEVESDDDSFVVPGTQAALAVEKTPGAAIRRMVQGVVLAKDSGDEDENKGEDVKSDARKGFDSSKGDHRTIPGAFLSPTTDTVVPESDEEDDASVSQHRYPSLGLRSDADSHDTSLVMSSQSFFTSPTPSDKKTRDPGPTREGSIASGSAGTEEKTLLGEIEGPPMEKKENGSDSDLSVIGPAAGEKDDLSTGSSRNPPKSDQEARTESSGAERNVAEATSSSHEDVKGDLSASKEVLEENESPGTVPESDSEVGEHTRAPPAETEAKSAIYAHAGNDDDDARASGTGKTAESEQHRDSRAGEGDDRGTAAEGKAKPTFHLDSDTDVEEEGGSPVRAAAKVRKATAILSDSDSDSEEASATNSIAGIRVTRSSKVTIDSDTDVEDVAPVKPGRRRKIARVPSDSDTDVEEEEEDVVPVKPGRRKRNIGRVASDSDTDVEGDVTSNQAETSPDSETDTNETAKSPLKAEATKEPVELNMDSDTDVEDATKSDNGLFEKPMTSACVEADVGEDLKTSGTDAGSAAAIVPHMDSDTDVEESEEEHLTTSSTAGSGTGVQTGNRETSADLEIPGEAGKASDDQDSGTSEKRHGSDAEFHMDTDTDVEEDDAASSVSVKDDQGGAGEDRSASTGAPEEDMDTTGSNLASDASVVIEEQKNAAEEMSENLTETAKKTEPEGTDLYMCETQCYLDESSGPEESDSHVPDLAEEPTQAFISSTYVEPDPFKRPADPIASLQISPVRANTSGDEYENAVAETQPYFCETETSGEECVQESETDTQPLPDPQTSEDDTQPLSQYLAATPALGMATCVSPRHEVPAGVSEEVAQVQECVEDEESSADEVATLAYSLAVPDIDEEATQAFIAEDDAVIPECNDSLNGPDDSSASGQTREEDSMQPRGVTEPAAAAGDETKVLSSDDQRQNQEHAEQEEAPPNAPPVDDPEESMQLHLSPSLVLTGQDAGDLRRSPPGRGTTDRDQSEEGGKRQEVTRDAAESEDENSSREDEDDSLSRSEGQSKEENIPQPSTSGDSGDGWKERPATQGKDVEECKEITSSEATTSETEPDVAAVSSANEKADLPEESAEKTDEWGSRDSAVQDAAGAESDVQEEGNNQQAAPEKYFQTEALEETEEMQSQSEAEAKEPVDLEGEDVAAGVSPSGDVEVKSEEEIPETGTLKASQRTSAEEVPGQTPEPPGDKPSKRKAKSTKRETDTNQEQQDTRTPEEGPARASRRTKSNLTGEGTREQKEADGKQEEVPVSRPVPRRMRKNSAGERASEQKEGAAKPEEAQASRPTSRRTRRNLEEEEDGKEKEETASRPVSRRTRTNSAGSGTSEQKEEPVGRPSTRRTRKNSAESGTSEQKEEPATTPASRRTKKNPAGSGTNEQKEEPATTPASRSTRKNPAGSRMSEQKEEPATTPASRSTRKNPAGSRMSEQKEEPATTPASRSTRKNPAGSRMSEQKEEPASTPASRRTRNNPAGGGTSEQKEEPATTPASRSTRKNPAGSRMSEQKEEPATTPASRRTKNNPVGSGTSEQKEEPATTPASRRIRKNSTGSGTSVDKSEDNPVSTRVSSRTRKTSTSEGTNVQKEDSDRSDGTQARGAVSRRTRKTADEGSTALKEGLEKLEKGPARPATRRGKNSGGGTKGENEKSEQGPSGRAGPRSTRKDARAEEEEKAERETMAEIKDGRQAARTDLVEIENGDPVRQAVCTRAKRGLKGAEGEKSQLGAPSQKVELVGRRKGQDEEDPSTAENDARQDDRSGRGASLRGRKNVGEDQKKRPNEAPQTEPRGSARTRKARAEESAAVQVATGGDAVEANEELQGDVATCPQVTTPLQTRKRGLGQKDGAVEVKRKKSTEEAEMGGGAKKTSPKPKGKRGRPRSLVVEAAEEDDGDIGSDKEALNPVPSLAGSGRRTEKAASDNSPADSQSRRHTSRALHPAGASRNYVSGLGAAPKVLFTGITDYAGEEVIQSLGGVIADSVFDCTHLVTDRVRRTVKFLCALARGVPIVTLDWIAKCKNNRYFLSPNGFLVSDKEQEKKFNFVLSKSLQQAKRKALFEGYEIHVTPNVKPEPEQMKDIIQCSGATFLPTMPKANKEKCVIVSCEEDAAQWKGVPSNVPITSVEFILSGILQQVVNPKAYLLDTSARPAAPTPAKRRR</sequence>
<dbReference type="Ensembl" id="ENSLLET00000042059.1">
    <property type="protein sequence ID" value="ENSLLEP00000040417.1"/>
    <property type="gene ID" value="ENSLLEG00000025726.1"/>
</dbReference>
<dbReference type="InterPro" id="IPR051579">
    <property type="entry name" value="DDR_Transcriptional_Reg"/>
</dbReference>
<keyword evidence="8" id="KW-0227">DNA damage</keyword>
<feature type="compositionally biased region" description="Basic and acidic residues" evidence="14">
    <location>
        <begin position="1782"/>
        <end position="1791"/>
    </location>
</feature>
<feature type="compositionally biased region" description="Basic and acidic residues" evidence="14">
    <location>
        <begin position="752"/>
        <end position="767"/>
    </location>
</feature>
<evidence type="ECO:0000256" key="7">
    <source>
        <dbReference type="ARBA" id="ARBA00022737"/>
    </source>
</evidence>
<evidence type="ECO:0000256" key="5">
    <source>
        <dbReference type="ARBA" id="ARBA00022499"/>
    </source>
</evidence>
<feature type="compositionally biased region" description="Polar residues" evidence="14">
    <location>
        <begin position="377"/>
        <end position="391"/>
    </location>
</feature>
<name>A0A8C5WIG3_9ANUR</name>
<feature type="compositionally biased region" description="Low complexity" evidence="14">
    <location>
        <begin position="713"/>
        <end position="727"/>
    </location>
</feature>
<evidence type="ECO:0000256" key="13">
    <source>
        <dbReference type="ARBA" id="ARBA00023306"/>
    </source>
</evidence>
<feature type="region of interest" description="Disordered" evidence="14">
    <location>
        <begin position="210"/>
        <end position="845"/>
    </location>
</feature>
<dbReference type="InterPro" id="IPR008984">
    <property type="entry name" value="SMAD_FHA_dom_sf"/>
</dbReference>
<evidence type="ECO:0000256" key="1">
    <source>
        <dbReference type="ARBA" id="ARBA00004123"/>
    </source>
</evidence>
<comment type="subcellular location">
    <subcellularLocation>
        <location evidence="2">Chromosome</location>
    </subcellularLocation>
    <subcellularLocation>
        <location evidence="1">Nucleus</location>
    </subcellularLocation>
</comment>
<dbReference type="Gene3D" id="2.60.200.20">
    <property type="match status" value="1"/>
</dbReference>
<evidence type="ECO:0000256" key="4">
    <source>
        <dbReference type="ARBA" id="ARBA00022454"/>
    </source>
</evidence>
<dbReference type="PANTHER" id="PTHR23196">
    <property type="entry name" value="PAX TRANSCRIPTION ACTIVATION DOMAIN INTERACTING PROTEIN"/>
    <property type="match status" value="1"/>
</dbReference>
<dbReference type="SUPFAM" id="SSF52113">
    <property type="entry name" value="BRCT domain"/>
    <property type="match status" value="1"/>
</dbReference>